<feature type="chain" id="PRO_5012119760" description="Sel1 repeat family protein" evidence="2">
    <location>
        <begin position="24"/>
        <end position="204"/>
    </location>
</feature>
<keyword evidence="2" id="KW-0732">Signal</keyword>
<gene>
    <name evidence="3" type="ORF">BXT89_00745</name>
</gene>
<evidence type="ECO:0000256" key="1">
    <source>
        <dbReference type="SAM" id="MobiDB-lite"/>
    </source>
</evidence>
<evidence type="ECO:0000313" key="4">
    <source>
        <dbReference type="Proteomes" id="UP000242847"/>
    </source>
</evidence>
<dbReference type="PANTHER" id="PTHR11102">
    <property type="entry name" value="SEL-1-LIKE PROTEIN"/>
    <property type="match status" value="1"/>
</dbReference>
<dbReference type="Proteomes" id="UP000242847">
    <property type="component" value="Unassembled WGS sequence"/>
</dbReference>
<comment type="caution">
    <text evidence="3">The sequence shown here is derived from an EMBL/GenBank/DDBJ whole genome shotgun (WGS) entry which is preliminary data.</text>
</comment>
<organism evidence="3 4">
    <name type="scientific">Halopseudomonas pachastrellae</name>
    <dbReference type="NCBI Taxonomy" id="254161"/>
    <lineage>
        <taxon>Bacteria</taxon>
        <taxon>Pseudomonadati</taxon>
        <taxon>Pseudomonadota</taxon>
        <taxon>Gammaproteobacteria</taxon>
        <taxon>Pseudomonadales</taxon>
        <taxon>Pseudomonadaceae</taxon>
        <taxon>Halopseudomonas</taxon>
    </lineage>
</organism>
<dbReference type="RefSeq" id="WP_083723671.1">
    <property type="nucleotide sequence ID" value="NZ_FOUD01000004.1"/>
</dbReference>
<sequence>MHRPLTHLALFGLLALPAAPLLAQSDNPLLISAEDRCAFERVDDDSLPMAIEVCEEAANGGDLRAQFELGQLYYRGERVERNYASALTWLEKASIQGQPQAQYRLGMMHFQGEGVTRNLPQAYIILKMAAVNGSNEAMDAADLIALQMNEQETQVANHVLGTLFRDYLAQIREEQLSGSIPAEPEPQEQQGDEETEADGELELP</sequence>
<protein>
    <recommendedName>
        <fullName evidence="5">Sel1 repeat family protein</fullName>
    </recommendedName>
</protein>
<evidence type="ECO:0000256" key="2">
    <source>
        <dbReference type="SAM" id="SignalP"/>
    </source>
</evidence>
<dbReference type="Gene3D" id="1.25.40.10">
    <property type="entry name" value="Tetratricopeptide repeat domain"/>
    <property type="match status" value="1"/>
</dbReference>
<dbReference type="SMART" id="SM00671">
    <property type="entry name" value="SEL1"/>
    <property type="match status" value="2"/>
</dbReference>
<keyword evidence="4" id="KW-1185">Reference proteome</keyword>
<evidence type="ECO:0008006" key="5">
    <source>
        <dbReference type="Google" id="ProtNLM"/>
    </source>
</evidence>
<dbReference type="AlphaFoldDB" id="A0A1S8DLQ7"/>
<evidence type="ECO:0000313" key="3">
    <source>
        <dbReference type="EMBL" id="ONM45859.1"/>
    </source>
</evidence>
<dbReference type="EMBL" id="MUBC01000001">
    <property type="protein sequence ID" value="ONM45859.1"/>
    <property type="molecule type" value="Genomic_DNA"/>
</dbReference>
<dbReference type="OrthoDB" id="6429934at2"/>
<reference evidence="3 4" key="1">
    <citation type="submission" date="2017-01" db="EMBL/GenBank/DDBJ databases">
        <title>Draft genome sequence of Pseudomonas pachastrellae type strain CCUG 46540T from a deep sea.</title>
        <authorList>
            <person name="Gomila M."/>
            <person name="Mulet M."/>
            <person name="Lalucat J."/>
            <person name="Garcia-Valdes E."/>
        </authorList>
    </citation>
    <scope>NUCLEOTIDE SEQUENCE [LARGE SCALE GENOMIC DNA]</scope>
    <source>
        <strain evidence="3 4">CCUG 46540</strain>
    </source>
</reference>
<feature type="compositionally biased region" description="Acidic residues" evidence="1">
    <location>
        <begin position="190"/>
        <end position="204"/>
    </location>
</feature>
<name>A0A1S8DLQ7_9GAMM</name>
<dbReference type="InterPro" id="IPR006597">
    <property type="entry name" value="Sel1-like"/>
</dbReference>
<dbReference type="SUPFAM" id="SSF81901">
    <property type="entry name" value="HCP-like"/>
    <property type="match status" value="1"/>
</dbReference>
<feature type="region of interest" description="Disordered" evidence="1">
    <location>
        <begin position="175"/>
        <end position="204"/>
    </location>
</feature>
<feature type="signal peptide" evidence="2">
    <location>
        <begin position="1"/>
        <end position="23"/>
    </location>
</feature>
<dbReference type="InterPro" id="IPR050767">
    <property type="entry name" value="Sel1_AlgK"/>
</dbReference>
<accession>A0A1S8DLQ7</accession>
<dbReference type="Pfam" id="PF08238">
    <property type="entry name" value="Sel1"/>
    <property type="match status" value="2"/>
</dbReference>
<proteinExistence type="predicted"/>
<dbReference type="PANTHER" id="PTHR11102:SF160">
    <property type="entry name" value="ERAD-ASSOCIATED E3 UBIQUITIN-PROTEIN LIGASE COMPONENT HRD3"/>
    <property type="match status" value="1"/>
</dbReference>
<dbReference type="STRING" id="254161.SAMN05216256_10459"/>
<dbReference type="InterPro" id="IPR011990">
    <property type="entry name" value="TPR-like_helical_dom_sf"/>
</dbReference>